<dbReference type="EMBL" id="ML014217">
    <property type="protein sequence ID" value="RKP00413.1"/>
    <property type="molecule type" value="Genomic_DNA"/>
</dbReference>
<dbReference type="GO" id="GO:0005198">
    <property type="term" value="F:structural molecule activity"/>
    <property type="evidence" value="ECO:0007669"/>
    <property type="project" value="TreeGrafter"/>
</dbReference>
<gene>
    <name evidence="4" type="ORF">CXG81DRAFT_5605</name>
</gene>
<name>A0A4P9X5K5_9FUNG</name>
<dbReference type="PRINTS" id="PR00503">
    <property type="entry name" value="BROMODOMAIN"/>
</dbReference>
<dbReference type="GO" id="GO:0006325">
    <property type="term" value="P:chromatin organization"/>
    <property type="evidence" value="ECO:0007669"/>
    <property type="project" value="UniProtKB-ARBA"/>
</dbReference>
<dbReference type="Gene3D" id="1.20.920.10">
    <property type="entry name" value="Bromodomain-like"/>
    <property type="match status" value="1"/>
</dbReference>
<dbReference type="Pfam" id="PF00439">
    <property type="entry name" value="Bromodomain"/>
    <property type="match status" value="1"/>
</dbReference>
<dbReference type="InterPro" id="IPR037782">
    <property type="entry name" value="Spt7"/>
</dbReference>
<dbReference type="Proteomes" id="UP000274922">
    <property type="component" value="Unassembled WGS sequence"/>
</dbReference>
<keyword evidence="1 2" id="KW-0103">Bromodomain</keyword>
<dbReference type="GO" id="GO:0000124">
    <property type="term" value="C:SAGA complex"/>
    <property type="evidence" value="ECO:0007669"/>
    <property type="project" value="InterPro"/>
</dbReference>
<dbReference type="OrthoDB" id="21449at2759"/>
<protein>
    <recommendedName>
        <fullName evidence="3">Bromo domain-containing protein</fullName>
    </recommendedName>
</protein>
<accession>A0A4P9X5K5</accession>
<dbReference type="SUPFAM" id="SSF47370">
    <property type="entry name" value="Bromodomain"/>
    <property type="match status" value="1"/>
</dbReference>
<sequence>SAPFLAPVGRREAPGYHDIIKRPMDLGTVTKKLQDNLYDTKAQFAEDLYQIWTNCMMYNTRPDSIY</sequence>
<reference evidence="5" key="1">
    <citation type="journal article" date="2018" name="Nat. Microbiol.">
        <title>Leveraging single-cell genomics to expand the fungal tree of life.</title>
        <authorList>
            <person name="Ahrendt S.R."/>
            <person name="Quandt C.A."/>
            <person name="Ciobanu D."/>
            <person name="Clum A."/>
            <person name="Salamov A."/>
            <person name="Andreopoulos B."/>
            <person name="Cheng J.F."/>
            <person name="Woyke T."/>
            <person name="Pelin A."/>
            <person name="Henrissat B."/>
            <person name="Reynolds N.K."/>
            <person name="Benny G.L."/>
            <person name="Smith M.E."/>
            <person name="James T.Y."/>
            <person name="Grigoriev I.V."/>
        </authorList>
    </citation>
    <scope>NUCLEOTIDE SEQUENCE [LARGE SCALE GENOMIC DNA]</scope>
    <source>
        <strain evidence="5">ATCC 52028</strain>
    </source>
</reference>
<dbReference type="GO" id="GO:0046695">
    <property type="term" value="C:SLIK (SAGA-like) complex"/>
    <property type="evidence" value="ECO:0007669"/>
    <property type="project" value="InterPro"/>
</dbReference>
<dbReference type="PANTHER" id="PTHR47343:SF1">
    <property type="entry name" value="TRANSCRIPTIONAL ACTIVATOR SPT7"/>
    <property type="match status" value="1"/>
</dbReference>
<feature type="non-terminal residue" evidence="4">
    <location>
        <position position="1"/>
    </location>
</feature>
<dbReference type="AlphaFoldDB" id="A0A4P9X5K5"/>
<dbReference type="PROSITE" id="PS50014">
    <property type="entry name" value="BROMODOMAIN_2"/>
    <property type="match status" value="1"/>
</dbReference>
<feature type="domain" description="Bromo" evidence="3">
    <location>
        <begin position="1"/>
        <end position="66"/>
    </location>
</feature>
<proteinExistence type="predicted"/>
<dbReference type="InterPro" id="IPR001487">
    <property type="entry name" value="Bromodomain"/>
</dbReference>
<dbReference type="PANTHER" id="PTHR47343">
    <property type="entry name" value="TRANSCRIPTIONAL ACTIVATOR SPT7"/>
    <property type="match status" value="1"/>
</dbReference>
<dbReference type="InterPro" id="IPR036427">
    <property type="entry name" value="Bromodomain-like_sf"/>
</dbReference>
<feature type="non-terminal residue" evidence="4">
    <location>
        <position position="66"/>
    </location>
</feature>
<evidence type="ECO:0000313" key="4">
    <source>
        <dbReference type="EMBL" id="RKP00413.1"/>
    </source>
</evidence>
<evidence type="ECO:0000313" key="5">
    <source>
        <dbReference type="Proteomes" id="UP000274922"/>
    </source>
</evidence>
<organism evidence="4 5">
    <name type="scientific">Caulochytrium protostelioides</name>
    <dbReference type="NCBI Taxonomy" id="1555241"/>
    <lineage>
        <taxon>Eukaryota</taxon>
        <taxon>Fungi</taxon>
        <taxon>Fungi incertae sedis</taxon>
        <taxon>Chytridiomycota</taxon>
        <taxon>Chytridiomycota incertae sedis</taxon>
        <taxon>Chytridiomycetes</taxon>
        <taxon>Caulochytriales</taxon>
        <taxon>Caulochytriaceae</taxon>
        <taxon>Caulochytrium</taxon>
    </lineage>
</organism>
<dbReference type="SMART" id="SM00297">
    <property type="entry name" value="BROMO"/>
    <property type="match status" value="1"/>
</dbReference>
<keyword evidence="5" id="KW-1185">Reference proteome</keyword>
<evidence type="ECO:0000259" key="3">
    <source>
        <dbReference type="PROSITE" id="PS50014"/>
    </source>
</evidence>
<evidence type="ECO:0000256" key="1">
    <source>
        <dbReference type="ARBA" id="ARBA00023117"/>
    </source>
</evidence>
<dbReference type="STRING" id="1555241.A0A4P9X5K5"/>
<dbReference type="GO" id="GO:0006357">
    <property type="term" value="P:regulation of transcription by RNA polymerase II"/>
    <property type="evidence" value="ECO:0007669"/>
    <property type="project" value="TreeGrafter"/>
</dbReference>
<evidence type="ECO:0000256" key="2">
    <source>
        <dbReference type="PROSITE-ProRule" id="PRU00035"/>
    </source>
</evidence>